<evidence type="ECO:0000313" key="1">
    <source>
        <dbReference type="EMBL" id="GAA1664857.1"/>
    </source>
</evidence>
<evidence type="ECO:0000313" key="2">
    <source>
        <dbReference type="Proteomes" id="UP001500618"/>
    </source>
</evidence>
<accession>A0ABN2G3R4</accession>
<organism evidence="1 2">
    <name type="scientific">Fodinicola feengrottensis</name>
    <dbReference type="NCBI Taxonomy" id="435914"/>
    <lineage>
        <taxon>Bacteria</taxon>
        <taxon>Bacillati</taxon>
        <taxon>Actinomycetota</taxon>
        <taxon>Actinomycetes</taxon>
        <taxon>Mycobacteriales</taxon>
        <taxon>Fodinicola</taxon>
    </lineage>
</organism>
<dbReference type="InterPro" id="IPR009293">
    <property type="entry name" value="UPF0478"/>
</dbReference>
<reference evidence="1 2" key="1">
    <citation type="journal article" date="2019" name="Int. J. Syst. Evol. Microbiol.">
        <title>The Global Catalogue of Microorganisms (GCM) 10K type strain sequencing project: providing services to taxonomists for standard genome sequencing and annotation.</title>
        <authorList>
            <consortium name="The Broad Institute Genomics Platform"/>
            <consortium name="The Broad Institute Genome Sequencing Center for Infectious Disease"/>
            <person name="Wu L."/>
            <person name="Ma J."/>
        </authorList>
    </citation>
    <scope>NUCLEOTIDE SEQUENCE [LARGE SCALE GENOMIC DNA]</scope>
    <source>
        <strain evidence="1 2">JCM 14718</strain>
    </source>
</reference>
<dbReference type="EMBL" id="BAAANY010000005">
    <property type="protein sequence ID" value="GAA1664857.1"/>
    <property type="molecule type" value="Genomic_DNA"/>
</dbReference>
<keyword evidence="2" id="KW-1185">Reference proteome</keyword>
<name>A0ABN2G3R4_9ACTN</name>
<gene>
    <name evidence="1" type="ORF">GCM10009765_13040</name>
</gene>
<dbReference type="Proteomes" id="UP001500618">
    <property type="component" value="Unassembled WGS sequence"/>
</dbReference>
<dbReference type="RefSeq" id="WP_344308054.1">
    <property type="nucleotide sequence ID" value="NZ_BAAANY010000005.1"/>
</dbReference>
<dbReference type="Pfam" id="PF06103">
    <property type="entry name" value="DUF948"/>
    <property type="match status" value="1"/>
</dbReference>
<protein>
    <submittedName>
        <fullName evidence="1">DUF948 domain-containing protein</fullName>
    </submittedName>
</protein>
<sequence length="151" mass="15978">MQITFGEVAGLIAAIAFLLLVGVLAVPLLKLGRTVDQATRAMTQVADGLGPTLANINTTIDGVNETLVGVNGQLIKVDVMTTNVQQVTTNAAAMTTLFASTVGGPLVRVAAVTYGVRHAIVARREGELQREATARIKSERKAARRSRRGRK</sequence>
<comment type="caution">
    <text evidence="1">The sequence shown here is derived from an EMBL/GenBank/DDBJ whole genome shotgun (WGS) entry which is preliminary data.</text>
</comment>
<proteinExistence type="predicted"/>